<gene>
    <name evidence="1" type="ORF">NCTC12022_00536</name>
</gene>
<name>A0A2X1QLZ0_9GAMM</name>
<dbReference type="Proteomes" id="UP000251942">
    <property type="component" value="Unassembled WGS sequence"/>
</dbReference>
<proteinExistence type="predicted"/>
<sequence length="253" mass="28664">MNRKTFFSTLFLMSGVLYGGTSDAILKYSPLAANLFGFRISVAYEPYSFSREQKDTLISPFSPNGYVDSPTTSKPTFKEPWSVSGELNYAFTTHLEQFVEFTYSKGSGDARDINLLPVLTHETFSDYRSFGTYMGARYYFDRWILANLMPSLFLGVKGGVLWCESRQYNVHILSPVNFNFQNLTFTPTSLTPSVGLQAGLDMPFSQSVSLNLSYSFGQIHLPEKFKFSKLSFLKRGAGNEIKRRLLGTLIHWL</sequence>
<dbReference type="InterPro" id="IPR011250">
    <property type="entry name" value="OMP/PagP_B-barrel"/>
</dbReference>
<evidence type="ECO:0000313" key="1">
    <source>
        <dbReference type="EMBL" id="SPX59825.1"/>
    </source>
</evidence>
<accession>A0A2X1QLZ0</accession>
<dbReference type="SUPFAM" id="SSF56925">
    <property type="entry name" value="OMPA-like"/>
    <property type="match status" value="1"/>
</dbReference>
<dbReference type="RefSeq" id="WP_112854584.1">
    <property type="nucleotide sequence ID" value="NZ_UASS01000003.1"/>
</dbReference>
<dbReference type="EMBL" id="UASS01000003">
    <property type="protein sequence ID" value="SPX59825.1"/>
    <property type="molecule type" value="Genomic_DNA"/>
</dbReference>
<protein>
    <recommendedName>
        <fullName evidence="3">Opacity protein and related surface antigens</fullName>
    </recommendedName>
</protein>
<dbReference type="AlphaFoldDB" id="A0A2X1QLZ0"/>
<evidence type="ECO:0000313" key="2">
    <source>
        <dbReference type="Proteomes" id="UP000251942"/>
    </source>
</evidence>
<organism evidence="1 2">
    <name type="scientific">Legionella feeleii</name>
    <dbReference type="NCBI Taxonomy" id="453"/>
    <lineage>
        <taxon>Bacteria</taxon>
        <taxon>Pseudomonadati</taxon>
        <taxon>Pseudomonadota</taxon>
        <taxon>Gammaproteobacteria</taxon>
        <taxon>Legionellales</taxon>
        <taxon>Legionellaceae</taxon>
        <taxon>Legionella</taxon>
    </lineage>
</organism>
<reference evidence="1 2" key="1">
    <citation type="submission" date="2018-06" db="EMBL/GenBank/DDBJ databases">
        <authorList>
            <consortium name="Pathogen Informatics"/>
            <person name="Doyle S."/>
        </authorList>
    </citation>
    <scope>NUCLEOTIDE SEQUENCE [LARGE SCALE GENOMIC DNA]</scope>
    <source>
        <strain evidence="1 2">NCTC12022</strain>
    </source>
</reference>
<evidence type="ECO:0008006" key="3">
    <source>
        <dbReference type="Google" id="ProtNLM"/>
    </source>
</evidence>